<name>A0A7J6UUS1_THATH</name>
<evidence type="ECO:0000313" key="9">
    <source>
        <dbReference type="Proteomes" id="UP000554482"/>
    </source>
</evidence>
<comment type="subcellular location">
    <subcellularLocation>
        <location evidence="1">Nucleus</location>
    </subcellularLocation>
</comment>
<protein>
    <submittedName>
        <fullName evidence="8">Integrase-type dna-binding superfamily protein</fullName>
    </submittedName>
</protein>
<evidence type="ECO:0000256" key="3">
    <source>
        <dbReference type="ARBA" id="ARBA00023125"/>
    </source>
</evidence>
<keyword evidence="2" id="KW-0805">Transcription regulation</keyword>
<evidence type="ECO:0000256" key="1">
    <source>
        <dbReference type="ARBA" id="ARBA00004123"/>
    </source>
</evidence>
<dbReference type="InterPro" id="IPR036955">
    <property type="entry name" value="AP2/ERF_dom_sf"/>
</dbReference>
<feature type="compositionally biased region" description="Low complexity" evidence="6">
    <location>
        <begin position="24"/>
        <end position="35"/>
    </location>
</feature>
<sequence length="100" mass="11266">MKKSPSSSNCSSTSSNEQPPSPFSLPTSSLTSLLPKSRKTKRTSRTLGPLERKRQGGSKTTPGKRSSVYRGVTRHRWTGRFEAHLWDKFSMNNQKKKGRQ</sequence>
<dbReference type="AlphaFoldDB" id="A0A7J6UUS1"/>
<comment type="caution">
    <text evidence="8">The sequence shown here is derived from an EMBL/GenBank/DDBJ whole genome shotgun (WGS) entry which is preliminary data.</text>
</comment>
<accession>A0A7J6UUS1</accession>
<keyword evidence="5" id="KW-0539">Nucleus</keyword>
<keyword evidence="4" id="KW-0804">Transcription</keyword>
<dbReference type="EMBL" id="JABWDY010043084">
    <property type="protein sequence ID" value="KAF5176191.1"/>
    <property type="molecule type" value="Genomic_DNA"/>
</dbReference>
<evidence type="ECO:0000256" key="5">
    <source>
        <dbReference type="ARBA" id="ARBA00023242"/>
    </source>
</evidence>
<dbReference type="PROSITE" id="PS51032">
    <property type="entry name" value="AP2_ERF"/>
    <property type="match status" value="1"/>
</dbReference>
<feature type="region of interest" description="Disordered" evidence="6">
    <location>
        <begin position="1"/>
        <end position="72"/>
    </location>
</feature>
<dbReference type="PANTHER" id="PTHR32467">
    <property type="entry name" value="AP2-LIKE ETHYLENE-RESPONSIVE TRANSCRIPTION FACTOR"/>
    <property type="match status" value="1"/>
</dbReference>
<reference evidence="8 9" key="1">
    <citation type="submission" date="2020-06" db="EMBL/GenBank/DDBJ databases">
        <title>Transcriptomic and genomic resources for Thalictrum thalictroides and T. hernandezii: Facilitating candidate gene discovery in an emerging model plant lineage.</title>
        <authorList>
            <person name="Arias T."/>
            <person name="Riano-Pachon D.M."/>
            <person name="Di Stilio V.S."/>
        </authorList>
    </citation>
    <scope>NUCLEOTIDE SEQUENCE [LARGE SCALE GENOMIC DNA]</scope>
    <source>
        <strain evidence="9">cv. WT478/WT964</strain>
        <tissue evidence="8">Leaves</tissue>
    </source>
</reference>
<feature type="non-terminal residue" evidence="8">
    <location>
        <position position="1"/>
    </location>
</feature>
<dbReference type="Proteomes" id="UP000554482">
    <property type="component" value="Unassembled WGS sequence"/>
</dbReference>
<feature type="domain" description="AP2/ERF" evidence="7">
    <location>
        <begin position="68"/>
        <end position="100"/>
    </location>
</feature>
<dbReference type="GO" id="GO:0003700">
    <property type="term" value="F:DNA-binding transcription factor activity"/>
    <property type="evidence" value="ECO:0007669"/>
    <property type="project" value="InterPro"/>
</dbReference>
<dbReference type="PANTHER" id="PTHR32467:SF97">
    <property type="entry name" value="ETHYLENE-RESPONSIVE TRANSCRIPTION FACTOR WRI1"/>
    <property type="match status" value="1"/>
</dbReference>
<gene>
    <name evidence="8" type="ORF">FRX31_034222</name>
</gene>
<dbReference type="GO" id="GO:0005634">
    <property type="term" value="C:nucleus"/>
    <property type="evidence" value="ECO:0007669"/>
    <property type="project" value="UniProtKB-SubCell"/>
</dbReference>
<dbReference type="OrthoDB" id="207175at2759"/>
<evidence type="ECO:0000313" key="8">
    <source>
        <dbReference type="EMBL" id="KAF5176191.1"/>
    </source>
</evidence>
<keyword evidence="3 8" id="KW-0238">DNA-binding</keyword>
<feature type="compositionally biased region" description="Low complexity" evidence="6">
    <location>
        <begin position="1"/>
        <end position="15"/>
    </location>
</feature>
<evidence type="ECO:0000256" key="6">
    <source>
        <dbReference type="SAM" id="MobiDB-lite"/>
    </source>
</evidence>
<organism evidence="8 9">
    <name type="scientific">Thalictrum thalictroides</name>
    <name type="common">Rue-anemone</name>
    <name type="synonym">Anemone thalictroides</name>
    <dbReference type="NCBI Taxonomy" id="46969"/>
    <lineage>
        <taxon>Eukaryota</taxon>
        <taxon>Viridiplantae</taxon>
        <taxon>Streptophyta</taxon>
        <taxon>Embryophyta</taxon>
        <taxon>Tracheophyta</taxon>
        <taxon>Spermatophyta</taxon>
        <taxon>Magnoliopsida</taxon>
        <taxon>Ranunculales</taxon>
        <taxon>Ranunculaceae</taxon>
        <taxon>Thalictroideae</taxon>
        <taxon>Thalictrum</taxon>
    </lineage>
</organism>
<dbReference type="GO" id="GO:0003677">
    <property type="term" value="F:DNA binding"/>
    <property type="evidence" value="ECO:0007669"/>
    <property type="project" value="UniProtKB-KW"/>
</dbReference>
<evidence type="ECO:0000259" key="7">
    <source>
        <dbReference type="PROSITE" id="PS51032"/>
    </source>
</evidence>
<evidence type="ECO:0000256" key="2">
    <source>
        <dbReference type="ARBA" id="ARBA00023015"/>
    </source>
</evidence>
<evidence type="ECO:0000256" key="4">
    <source>
        <dbReference type="ARBA" id="ARBA00023163"/>
    </source>
</evidence>
<dbReference type="Gene3D" id="3.30.730.10">
    <property type="entry name" value="AP2/ERF domain"/>
    <property type="match status" value="1"/>
</dbReference>
<keyword evidence="9" id="KW-1185">Reference proteome</keyword>
<dbReference type="InterPro" id="IPR001471">
    <property type="entry name" value="AP2/ERF_dom"/>
</dbReference>
<proteinExistence type="predicted"/>